<comment type="caution">
    <text evidence="3">The sequence shown here is derived from an EMBL/GenBank/DDBJ whole genome shotgun (WGS) entry which is preliminary data.</text>
</comment>
<keyword evidence="2" id="KW-0539">Nucleus</keyword>
<reference evidence="3 4" key="1">
    <citation type="journal article" date="2012" name="BMC Genomics">
        <title>Comparative genomic analysis and phylogenetic position of Theileria equi.</title>
        <authorList>
            <person name="Kappmeyer L.S."/>
            <person name="Thiagarajan M."/>
            <person name="Herndon D.R."/>
            <person name="Ramsay J.D."/>
            <person name="Caler E."/>
            <person name="Djikeng A."/>
            <person name="Gillespie J.J."/>
            <person name="Lau A.O."/>
            <person name="Roalson E.H."/>
            <person name="Silva J.C."/>
            <person name="Silva M.G."/>
            <person name="Suarez C.E."/>
            <person name="Ueti M.W."/>
            <person name="Nene V.M."/>
            <person name="Mealey R.H."/>
            <person name="Knowles D.P."/>
            <person name="Brayton K.A."/>
        </authorList>
    </citation>
    <scope>NUCLEOTIDE SEQUENCE [LARGE SCALE GENOMIC DNA]</scope>
    <source>
        <strain evidence="3 4">WA</strain>
    </source>
</reference>
<dbReference type="GO" id="GO:0034472">
    <property type="term" value="P:snRNA 3'-end processing"/>
    <property type="evidence" value="ECO:0007669"/>
    <property type="project" value="TreeGrafter"/>
</dbReference>
<sequence length="724" mass="80560">MYYKLICECAECNSVLLQIGAVNVLVNVPLKILRKCAKARNLQAASHSPDGCADEGANSGAVNAKSAPEAKIKAKTGLKTEHQNWHSDVYSAFGCFEIHVIVANTARGLEGLDLLGEFYSLRDTHVVCTRPAYTLANLAEELNEGSSDSTGHSISENQALLDRFRKGISFKGSPAANGQEALRPRKPLITDRDLIESGNVHAVSYNEDVELDIATDLVSSVVSVATRAQDLHEAYNRKHLEHKSRIGKLDPNNARKFITRLVIRGFASGFSLGSANWVITHSDSQVSVAIIGPSTISFNAEHCKGLDYDILKAADYFVVLDSACSFVPVGAVDIWNEQKPHPLQETLEKVCTEAMSSELPVLLPVDIYSEHIFHILNALCDGLQKTTSFIYCVGESMVHLFEFVEKCTEWSNMQDFIRSFQTEDTEDLEILHPLHRIEDIRERGLLYVGNTLDGVKSDFKTPFILVLSVHRGSPMLDYIRTCMERGGYKLIIVDEGMAALLNEDLQDEGASHDWEFTSTFRLDYRADAMEVLPMIPESRTVITSNRLHTFHPNAKFAPTYFVPAEAKFTGFLKGKIKTEDVKRLLLPKLRKVKGIDAQIALVQADVSKSIITLQDTEDIMMIDSCTDTSEEGMESARMDAPAQDSPGNKRPIFFGTFSVYELAKFLESRGYSDLQVSDSEYPKKIWNDDFVITLEGPQKTSIETTDETHRKNIMQGLQQVLSAV</sequence>
<gene>
    <name evidence="3" type="ORF">BEWA_045480</name>
</gene>
<dbReference type="AlphaFoldDB" id="L1LA10"/>
<keyword evidence="4" id="KW-1185">Reference proteome</keyword>
<evidence type="ECO:0000313" key="3">
    <source>
        <dbReference type="EMBL" id="EKX72084.1"/>
    </source>
</evidence>
<protein>
    <submittedName>
        <fullName evidence="3">Uncharacterized protein</fullName>
    </submittedName>
</protein>
<dbReference type="STRING" id="1537102.L1LA10"/>
<evidence type="ECO:0000256" key="1">
    <source>
        <dbReference type="ARBA" id="ARBA00004123"/>
    </source>
</evidence>
<dbReference type="GO" id="GO:0032039">
    <property type="term" value="C:integrator complex"/>
    <property type="evidence" value="ECO:0007669"/>
    <property type="project" value="InterPro"/>
</dbReference>
<proteinExistence type="predicted"/>
<dbReference type="KEGG" id="beq:BEWA_045480"/>
<dbReference type="OrthoDB" id="5600060at2759"/>
<dbReference type="EMBL" id="ACOU01000007">
    <property type="protein sequence ID" value="EKX72084.1"/>
    <property type="molecule type" value="Genomic_DNA"/>
</dbReference>
<dbReference type="VEuPathDB" id="PiroplasmaDB:BEWA_045480"/>
<dbReference type="GeneID" id="15804190"/>
<organism evidence="3 4">
    <name type="scientific">Theileria equi strain WA</name>
    <dbReference type="NCBI Taxonomy" id="1537102"/>
    <lineage>
        <taxon>Eukaryota</taxon>
        <taxon>Sar</taxon>
        <taxon>Alveolata</taxon>
        <taxon>Apicomplexa</taxon>
        <taxon>Aconoidasida</taxon>
        <taxon>Piroplasmida</taxon>
        <taxon>Theileriidae</taxon>
        <taxon>Theileria</taxon>
    </lineage>
</organism>
<accession>L1LA10</accession>
<dbReference type="PANTHER" id="PTHR46094:SF1">
    <property type="entry name" value="INTEGRATOR COMPLEX SUBUNIT 9"/>
    <property type="match status" value="1"/>
</dbReference>
<dbReference type="InterPro" id="IPR036866">
    <property type="entry name" value="RibonucZ/Hydroxyglut_hydro"/>
</dbReference>
<evidence type="ECO:0000256" key="2">
    <source>
        <dbReference type="ARBA" id="ARBA00023242"/>
    </source>
</evidence>
<evidence type="ECO:0000313" key="4">
    <source>
        <dbReference type="Proteomes" id="UP000031512"/>
    </source>
</evidence>
<dbReference type="InterPro" id="IPR027074">
    <property type="entry name" value="Integrator_9su"/>
</dbReference>
<dbReference type="PANTHER" id="PTHR46094">
    <property type="entry name" value="INTEGRATOR COMPLEX SUBUNIT 9"/>
    <property type="match status" value="1"/>
</dbReference>
<name>L1LA10_THEEQ</name>
<comment type="subcellular location">
    <subcellularLocation>
        <location evidence="1">Nucleus</location>
    </subcellularLocation>
</comment>
<dbReference type="SUPFAM" id="SSF56281">
    <property type="entry name" value="Metallo-hydrolase/oxidoreductase"/>
    <property type="match status" value="1"/>
</dbReference>
<dbReference type="Proteomes" id="UP000031512">
    <property type="component" value="Unassembled WGS sequence"/>
</dbReference>
<dbReference type="RefSeq" id="XP_004831536.1">
    <property type="nucleotide sequence ID" value="XM_004831479.1"/>
</dbReference>
<dbReference type="eggNOG" id="KOG1138">
    <property type="taxonomic scope" value="Eukaryota"/>
</dbReference>